<reference evidence="1 2" key="1">
    <citation type="submission" date="2020-08" db="EMBL/GenBank/DDBJ databases">
        <authorList>
            <person name="Koutsovoulos G."/>
            <person name="Danchin GJ E."/>
        </authorList>
    </citation>
    <scope>NUCLEOTIDE SEQUENCE [LARGE SCALE GENOMIC DNA]</scope>
</reference>
<organism evidence="1 2">
    <name type="scientific">Meloidogyne enterolobii</name>
    <name type="common">Root-knot nematode worm</name>
    <name type="synonym">Meloidogyne mayaguensis</name>
    <dbReference type="NCBI Taxonomy" id="390850"/>
    <lineage>
        <taxon>Eukaryota</taxon>
        <taxon>Metazoa</taxon>
        <taxon>Ecdysozoa</taxon>
        <taxon>Nematoda</taxon>
        <taxon>Chromadorea</taxon>
        <taxon>Rhabditida</taxon>
        <taxon>Tylenchina</taxon>
        <taxon>Tylenchomorpha</taxon>
        <taxon>Tylenchoidea</taxon>
        <taxon>Meloidogynidae</taxon>
        <taxon>Meloidogyninae</taxon>
        <taxon>Meloidogyne</taxon>
    </lineage>
</organism>
<sequence>MENIRLSTLEELQAIPPGTLLGHCCGVVSKIFKSGFKSTVIMLSATSECFVVTAFNNIKATEGFLKVCIPGKIVSLNFVKSQSFDIARFDGKKHYNTPLDYEFILMSVTKVKMIDPTILRVETLKEIKSPGLYEFKCILSGAFADYGKELCAIICDVENSRADLFVSGENMKHLELLGRGDNLKIKKSFGVIEDKCIILKMNVEDLIVLEKKSEVCSILTTPVKKNDDNSKKEKK</sequence>
<gene>
    <name evidence="1" type="ORF">MENT_LOCUS11903</name>
</gene>
<dbReference type="AlphaFoldDB" id="A0A6V7UEF0"/>
<comment type="caution">
    <text evidence="1">The sequence shown here is derived from an EMBL/GenBank/DDBJ whole genome shotgun (WGS) entry which is preliminary data.</text>
</comment>
<dbReference type="Proteomes" id="UP000580250">
    <property type="component" value="Unassembled WGS sequence"/>
</dbReference>
<evidence type="ECO:0000313" key="1">
    <source>
        <dbReference type="EMBL" id="CAD2155543.1"/>
    </source>
</evidence>
<protein>
    <submittedName>
        <fullName evidence="1">Uncharacterized protein</fullName>
    </submittedName>
</protein>
<accession>A0A6V7UEF0</accession>
<name>A0A6V7UEF0_MELEN</name>
<evidence type="ECO:0000313" key="2">
    <source>
        <dbReference type="Proteomes" id="UP000580250"/>
    </source>
</evidence>
<dbReference type="OrthoDB" id="5892837at2759"/>
<dbReference type="EMBL" id="CAJEWN010000059">
    <property type="protein sequence ID" value="CAD2155543.1"/>
    <property type="molecule type" value="Genomic_DNA"/>
</dbReference>
<proteinExistence type="predicted"/>